<protein>
    <submittedName>
        <fullName evidence="4">PhnD/SsuA/transferrin family substrate-binding protein</fullName>
    </submittedName>
</protein>
<evidence type="ECO:0000256" key="1">
    <source>
        <dbReference type="ARBA" id="ARBA00010742"/>
    </source>
</evidence>
<dbReference type="Gene3D" id="3.40.190.10">
    <property type="entry name" value="Periplasmic binding protein-like II"/>
    <property type="match status" value="2"/>
</dbReference>
<gene>
    <name evidence="4" type="ORF">F3K02_26115</name>
</gene>
<dbReference type="InterPro" id="IPR001638">
    <property type="entry name" value="Solute-binding_3/MltF_N"/>
</dbReference>
<feature type="signal peptide" evidence="2">
    <location>
        <begin position="1"/>
        <end position="25"/>
    </location>
</feature>
<dbReference type="Proteomes" id="UP000545507">
    <property type="component" value="Unassembled WGS sequence"/>
</dbReference>
<keyword evidence="5" id="KW-1185">Reference proteome</keyword>
<comment type="caution">
    <text evidence="4">The sequence shown here is derived from an EMBL/GenBank/DDBJ whole genome shotgun (WGS) entry which is preliminary data.</text>
</comment>
<sequence length="291" mass="31285">MNWTKHLATAAAVIGLTATAISAQAQTLRLAVTDIVGLENLQREYAGFQKILSEKSGMKVELFPVPNRTAAVEALNAKKIDLVLTGPAEYVVFKKRTDAKLVVGFSRPEYYGSVVTMVGSGIDGVEDLKGKKVALGDVGSTSRHLSPIQVLADLGLRPGQDVQILHINRNVAVEAMKRGDVAAIGINRTDLPGLSKRHPDVVFKVIARGRDLPNDVLLAGTHVSDAVVAQMKKVFSENSEALVAAVLLGPDENQKFQGMKFIPSIADADYNYVRKMYATIGQAQYAAFVGD</sequence>
<evidence type="ECO:0000313" key="4">
    <source>
        <dbReference type="EMBL" id="NWF48709.1"/>
    </source>
</evidence>
<name>A0A7Y8H1C3_9BURK</name>
<proteinExistence type="inferred from homology"/>
<dbReference type="SUPFAM" id="SSF53850">
    <property type="entry name" value="Periplasmic binding protein-like II"/>
    <property type="match status" value="1"/>
</dbReference>
<evidence type="ECO:0000256" key="2">
    <source>
        <dbReference type="SAM" id="SignalP"/>
    </source>
</evidence>
<dbReference type="EMBL" id="VYGV01000028">
    <property type="protein sequence ID" value="NWF48709.1"/>
    <property type="molecule type" value="Genomic_DNA"/>
</dbReference>
<dbReference type="PANTHER" id="PTHR30024:SF17">
    <property type="entry name" value="SOLUTE-BINDING PROTEIN FAMILY 3_N-TERMINAL DOMAIN-CONTAINING PROTEIN"/>
    <property type="match status" value="1"/>
</dbReference>
<comment type="similarity">
    <text evidence="1">Belongs to the bacterial solute-binding protein SsuA/TauA family.</text>
</comment>
<reference evidence="4 5" key="1">
    <citation type="submission" date="2019-09" db="EMBL/GenBank/DDBJ databases">
        <title>Hydrogenophaga aromatica sp. nov., isolated from a para-xylene-degrading enrichment culture.</title>
        <authorList>
            <person name="Tancsics A."/>
            <person name="Banerjee S."/>
        </authorList>
    </citation>
    <scope>NUCLEOTIDE SEQUENCE [LARGE SCALE GENOMIC DNA]</scope>
    <source>
        <strain evidence="4 5">D2P1</strain>
    </source>
</reference>
<dbReference type="AlphaFoldDB" id="A0A7Y8H1C3"/>
<dbReference type="PANTHER" id="PTHR30024">
    <property type="entry name" value="ALIPHATIC SULFONATES-BINDING PROTEIN-RELATED"/>
    <property type="match status" value="1"/>
</dbReference>
<keyword evidence="2" id="KW-0732">Signal</keyword>
<dbReference type="Pfam" id="PF12974">
    <property type="entry name" value="Phosphonate-bd"/>
    <property type="match status" value="1"/>
</dbReference>
<feature type="domain" description="Solute-binding protein family 3/N-terminal" evidence="3">
    <location>
        <begin position="27"/>
        <end position="260"/>
    </location>
</feature>
<organism evidence="4 5">
    <name type="scientific">Hydrogenophaga aromaticivorans</name>
    <dbReference type="NCBI Taxonomy" id="2610898"/>
    <lineage>
        <taxon>Bacteria</taxon>
        <taxon>Pseudomonadati</taxon>
        <taxon>Pseudomonadota</taxon>
        <taxon>Betaproteobacteria</taxon>
        <taxon>Burkholderiales</taxon>
        <taxon>Comamonadaceae</taxon>
        <taxon>Hydrogenophaga</taxon>
    </lineage>
</organism>
<dbReference type="RefSeq" id="WP_177139502.1">
    <property type="nucleotide sequence ID" value="NZ_VYGV01000028.1"/>
</dbReference>
<evidence type="ECO:0000259" key="3">
    <source>
        <dbReference type="SMART" id="SM00062"/>
    </source>
</evidence>
<evidence type="ECO:0000313" key="5">
    <source>
        <dbReference type="Proteomes" id="UP000545507"/>
    </source>
</evidence>
<dbReference type="SMART" id="SM00062">
    <property type="entry name" value="PBPb"/>
    <property type="match status" value="1"/>
</dbReference>
<accession>A0A7Y8H1C3</accession>
<feature type="chain" id="PRO_5030980415" evidence="2">
    <location>
        <begin position="26"/>
        <end position="291"/>
    </location>
</feature>